<gene>
    <name evidence="1" type="ORF">PSEWESI4_02833</name>
</gene>
<dbReference type="AlphaFoldDB" id="A0A7U7EQZ0"/>
<reference evidence="1 2" key="1">
    <citation type="submission" date="2020-08" db="EMBL/GenBank/DDBJ databases">
        <authorList>
            <person name="Criscuolo A."/>
        </authorList>
    </citation>
    <scope>NUCLEOTIDE SEQUENCE [LARGE SCALE GENOMIC DNA]</scope>
    <source>
        <strain evidence="1">CIP111764</strain>
    </source>
</reference>
<dbReference type="RefSeq" id="WP_187671865.1">
    <property type="nucleotide sequence ID" value="NZ_CAJFCI010000056.1"/>
</dbReference>
<dbReference type="Gene3D" id="1.10.10.60">
    <property type="entry name" value="Homeodomain-like"/>
    <property type="match status" value="1"/>
</dbReference>
<dbReference type="EMBL" id="CAJFCI010000056">
    <property type="protein sequence ID" value="CAD5108545.1"/>
    <property type="molecule type" value="Genomic_DNA"/>
</dbReference>
<proteinExistence type="predicted"/>
<sequence>MKRAKSFAFHLQSLQAFDHCDPEFAKALDLFSKSLTPSHSLTSRRYSVWSAVRSFLDEIFVCVVESYSGVWQAELLDRVKLSEMCKSPPVWRADPKIFESPSGYCRAELNVFKVDKLEVKAADTLSINWQVSNLELWDANLRYAIRSAQEAASDSNESSCNRFCGTLDTVRGLFDFLAALRPGRTMHYGNWLSDSRTRPQATSYCALCWRTTKRWAAFTDAEDGAGRYSPDARWRKLSNRYCEIHDPSDPDSMYHCDLPYKPAFLRELEALMQRGRSEFLFRFPLPNGADIQELRKTAYDQVHAGLRPATTSLSVTPGLRERVWVLHREGLRQAEIARRLGVSRQAVSKAWKSLKELVSQRQAEVYINPVTGEPDIAPSVLADLASLHAQGVPIAEIARRTRLLKRTVEVLIYRAG</sequence>
<name>A0A7U7EQZ0_9GAMM</name>
<dbReference type="Proteomes" id="UP000583387">
    <property type="component" value="Unassembled WGS sequence"/>
</dbReference>
<dbReference type="InterPro" id="IPR009057">
    <property type="entry name" value="Homeodomain-like_sf"/>
</dbReference>
<evidence type="ECO:0000313" key="1">
    <source>
        <dbReference type="EMBL" id="CAD5108545.1"/>
    </source>
</evidence>
<evidence type="ECO:0000313" key="2">
    <source>
        <dbReference type="Proteomes" id="UP000583387"/>
    </source>
</evidence>
<dbReference type="SUPFAM" id="SSF46689">
    <property type="entry name" value="Homeodomain-like"/>
    <property type="match status" value="1"/>
</dbReference>
<accession>A0A7U7EQZ0</accession>
<protein>
    <submittedName>
        <fullName evidence="1">Uncharacterized protein</fullName>
    </submittedName>
</protein>
<comment type="caution">
    <text evidence="1">The sequence shown here is derived from an EMBL/GenBank/DDBJ whole genome shotgun (WGS) entry which is preliminary data.</text>
</comment>
<organism evidence="1 2">
    <name type="scientific">Zestomonas carbonaria</name>
    <dbReference type="NCBI Taxonomy" id="2762745"/>
    <lineage>
        <taxon>Bacteria</taxon>
        <taxon>Pseudomonadati</taxon>
        <taxon>Pseudomonadota</taxon>
        <taxon>Gammaproteobacteria</taxon>
        <taxon>Pseudomonadales</taxon>
        <taxon>Pseudomonadaceae</taxon>
        <taxon>Zestomonas</taxon>
    </lineage>
</organism>
<keyword evidence="2" id="KW-1185">Reference proteome</keyword>